<dbReference type="SMART" id="SM00356">
    <property type="entry name" value="ZnF_C3H1"/>
    <property type="match status" value="1"/>
</dbReference>
<organism evidence="6 7">
    <name type="scientific">Tetracentron sinense</name>
    <name type="common">Spur-leaf</name>
    <dbReference type="NCBI Taxonomy" id="13715"/>
    <lineage>
        <taxon>Eukaryota</taxon>
        <taxon>Viridiplantae</taxon>
        <taxon>Streptophyta</taxon>
        <taxon>Embryophyta</taxon>
        <taxon>Tracheophyta</taxon>
        <taxon>Spermatophyta</taxon>
        <taxon>Magnoliopsida</taxon>
        <taxon>Trochodendrales</taxon>
        <taxon>Trochodendraceae</taxon>
        <taxon>Tetracentron</taxon>
    </lineage>
</organism>
<accession>A0A834Z694</accession>
<reference evidence="6 7" key="1">
    <citation type="submission" date="2020-04" db="EMBL/GenBank/DDBJ databases">
        <title>Plant Genome Project.</title>
        <authorList>
            <person name="Zhang R.-G."/>
        </authorList>
    </citation>
    <scope>NUCLEOTIDE SEQUENCE [LARGE SCALE GENOMIC DNA]</scope>
    <source>
        <strain evidence="6">YNK0</strain>
        <tissue evidence="6">Leaf</tissue>
    </source>
</reference>
<keyword evidence="2" id="KW-0862">Zinc</keyword>
<evidence type="ECO:0000313" key="6">
    <source>
        <dbReference type="EMBL" id="KAF8399611.1"/>
    </source>
</evidence>
<name>A0A834Z694_TETSI</name>
<evidence type="ECO:0000256" key="1">
    <source>
        <dbReference type="ARBA" id="ARBA00022664"/>
    </source>
</evidence>
<feature type="compositionally biased region" description="Basic and acidic residues" evidence="3">
    <location>
        <begin position="921"/>
        <end position="930"/>
    </location>
</feature>
<feature type="region of interest" description="Disordered" evidence="3">
    <location>
        <begin position="1574"/>
        <end position="1596"/>
    </location>
</feature>
<evidence type="ECO:0008006" key="8">
    <source>
        <dbReference type="Google" id="ProtNLM"/>
    </source>
</evidence>
<gene>
    <name evidence="6" type="ORF">HHK36_015480</name>
</gene>
<dbReference type="Pfam" id="PF23030">
    <property type="entry name" value="SCAF11-like_C"/>
    <property type="match status" value="1"/>
</dbReference>
<feature type="compositionally biased region" description="Pro residues" evidence="3">
    <location>
        <begin position="71"/>
        <end position="88"/>
    </location>
</feature>
<feature type="compositionally biased region" description="Polar residues" evidence="3">
    <location>
        <begin position="1102"/>
        <end position="1121"/>
    </location>
</feature>
<feature type="compositionally biased region" description="Pro residues" evidence="3">
    <location>
        <begin position="28"/>
        <end position="44"/>
    </location>
</feature>
<dbReference type="EMBL" id="JABCRI010000010">
    <property type="protein sequence ID" value="KAF8399611.1"/>
    <property type="molecule type" value="Genomic_DNA"/>
</dbReference>
<feature type="compositionally biased region" description="Basic and acidic residues" evidence="3">
    <location>
        <begin position="943"/>
        <end position="956"/>
    </location>
</feature>
<dbReference type="GO" id="GO:0008270">
    <property type="term" value="F:zinc ion binding"/>
    <property type="evidence" value="ECO:0007669"/>
    <property type="project" value="UniProtKB-KW"/>
</dbReference>
<evidence type="ECO:0000256" key="3">
    <source>
        <dbReference type="SAM" id="MobiDB-lite"/>
    </source>
</evidence>
<dbReference type="PANTHER" id="PTHR36886">
    <property type="entry name" value="PROTEIN FRIGIDA-ESSENTIAL 1"/>
    <property type="match status" value="1"/>
</dbReference>
<dbReference type="InterPro" id="IPR000061">
    <property type="entry name" value="Surp"/>
</dbReference>
<feature type="compositionally biased region" description="Basic residues" evidence="3">
    <location>
        <begin position="784"/>
        <end position="795"/>
    </location>
</feature>
<feature type="region of interest" description="Disordered" evidence="3">
    <location>
        <begin position="1416"/>
        <end position="1460"/>
    </location>
</feature>
<proteinExistence type="predicted"/>
<evidence type="ECO:0000256" key="2">
    <source>
        <dbReference type="PROSITE-ProRule" id="PRU00723"/>
    </source>
</evidence>
<feature type="compositionally biased region" description="Polar residues" evidence="3">
    <location>
        <begin position="1131"/>
        <end position="1147"/>
    </location>
</feature>
<dbReference type="InterPro" id="IPR052650">
    <property type="entry name" value="Zinc_finger_CCCH"/>
</dbReference>
<keyword evidence="1" id="KW-0507">mRNA processing</keyword>
<dbReference type="Gene3D" id="1.10.10.790">
    <property type="entry name" value="Surp module"/>
    <property type="match status" value="1"/>
</dbReference>
<feature type="region of interest" description="Disordered" evidence="3">
    <location>
        <begin position="223"/>
        <end position="268"/>
    </location>
</feature>
<feature type="compositionally biased region" description="Basic and acidic residues" evidence="3">
    <location>
        <begin position="773"/>
        <end position="783"/>
    </location>
</feature>
<feature type="region of interest" description="Disordered" evidence="3">
    <location>
        <begin position="773"/>
        <end position="851"/>
    </location>
</feature>
<feature type="domain" description="SURP motif" evidence="5">
    <location>
        <begin position="367"/>
        <end position="415"/>
    </location>
</feature>
<dbReference type="InterPro" id="IPR035967">
    <property type="entry name" value="SWAP/Surp_sf"/>
</dbReference>
<feature type="region of interest" description="Disordered" evidence="3">
    <location>
        <begin position="1"/>
        <end position="99"/>
    </location>
</feature>
<dbReference type="OMA" id="YQQAPPH"/>
<dbReference type="SUPFAM" id="SSF109905">
    <property type="entry name" value="Surp module (SWAP domain)"/>
    <property type="match status" value="1"/>
</dbReference>
<feature type="domain" description="C3H1-type" evidence="4">
    <location>
        <begin position="853"/>
        <end position="880"/>
    </location>
</feature>
<feature type="compositionally biased region" description="Basic residues" evidence="3">
    <location>
        <begin position="803"/>
        <end position="832"/>
    </location>
</feature>
<comment type="caution">
    <text evidence="6">The sequence shown here is derived from an EMBL/GenBank/DDBJ whole genome shotgun (WGS) entry which is preliminary data.</text>
</comment>
<dbReference type="PROSITE" id="PS50128">
    <property type="entry name" value="SURP"/>
    <property type="match status" value="1"/>
</dbReference>
<keyword evidence="2" id="KW-0479">Metal-binding</keyword>
<feature type="region of interest" description="Disordered" evidence="3">
    <location>
        <begin position="447"/>
        <end position="468"/>
    </location>
</feature>
<dbReference type="GO" id="GO:0006397">
    <property type="term" value="P:mRNA processing"/>
    <property type="evidence" value="ECO:0007669"/>
    <property type="project" value="UniProtKB-KW"/>
</dbReference>
<feature type="region of interest" description="Disordered" evidence="3">
    <location>
        <begin position="921"/>
        <end position="961"/>
    </location>
</feature>
<dbReference type="InterPro" id="IPR000571">
    <property type="entry name" value="Znf_CCCH"/>
</dbReference>
<protein>
    <recommendedName>
        <fullName evidence="8">C3H1-type domain-containing protein</fullName>
    </recommendedName>
</protein>
<dbReference type="PANTHER" id="PTHR36886:SF7">
    <property type="entry name" value="EXPRESSED PROTEIN"/>
    <property type="match status" value="1"/>
</dbReference>
<feature type="compositionally biased region" description="Polar residues" evidence="3">
    <location>
        <begin position="1427"/>
        <end position="1460"/>
    </location>
</feature>
<evidence type="ECO:0000259" key="4">
    <source>
        <dbReference type="PROSITE" id="PS50103"/>
    </source>
</evidence>
<feature type="region of interest" description="Disordered" evidence="3">
    <location>
        <begin position="1088"/>
        <end position="1171"/>
    </location>
</feature>
<evidence type="ECO:0000259" key="5">
    <source>
        <dbReference type="PROSITE" id="PS50128"/>
    </source>
</evidence>
<feature type="zinc finger region" description="C3H1-type" evidence="2">
    <location>
        <begin position="853"/>
        <end position="880"/>
    </location>
</feature>
<dbReference type="Pfam" id="PF01805">
    <property type="entry name" value="Surp"/>
    <property type="match status" value="1"/>
</dbReference>
<dbReference type="OrthoDB" id="21470at2759"/>
<evidence type="ECO:0000313" key="7">
    <source>
        <dbReference type="Proteomes" id="UP000655225"/>
    </source>
</evidence>
<dbReference type="GO" id="GO:0003723">
    <property type="term" value="F:RNA binding"/>
    <property type="evidence" value="ECO:0007669"/>
    <property type="project" value="InterPro"/>
</dbReference>
<keyword evidence="7" id="KW-1185">Reference proteome</keyword>
<feature type="region of interest" description="Disordered" evidence="3">
    <location>
        <begin position="1655"/>
        <end position="1679"/>
    </location>
</feature>
<feature type="region of interest" description="Disordered" evidence="3">
    <location>
        <begin position="179"/>
        <end position="209"/>
    </location>
</feature>
<dbReference type="InterPro" id="IPR057031">
    <property type="entry name" value="SFR19-like_C"/>
</dbReference>
<sequence length="1818" mass="199026">MYGQGNYAPQFRHGPPTPSPAFQQGPSAHPPPFQQGPPAPPPPVVQQGPLAPQSHVAQLGPPPHVYQHGPPAGPPPVQQGGPPPPPPHLVQKGPPEVPLPGMINTGQAYLHVPPVHGHPPMAPSYPTAQPNLRHLPPPVPPPPPPGAPIVGPSHPEMIRAPLLPRVLPPPPSQGQILFRTPLHLPSPGGMQSLQHVRPPPPPPTSSFVPVTPAPFASFVHAPVEDAHPPFAPPPPPPPPPSSPPPLPPSPPSLASPMLLDSSARSSQITSSMPLDVAADLSHRLESGIGSNKLFDSAKMTTDSVGKLVARVQTTDDVPACDDYRNGEDGTSYEIDSLVEDELSSKPQAFLDRHAPPPKPAEEKVVRKIEVLCEFIAKNGSDFEDMARVKESGNPEFAFLFGGESGSEAAIAHEYFMWMKRKCRLESRLHNRSEQSDSSLKQWEIDPSMQPSSFLDEGASHSPADSDMDMEDDVIQSEKDQVDEHSSESLKREPASICSEVVVVKGQHEPQSSTERLPAKDVFSGGKLLPEHDHSTFERSFSGRHNSAMSSAGAVECSLDSSIQKSTSPLLEDLSPFRASSAAAGISSAEVPGSLIKVGSPFRLIQDYASDDSVEDDDGPCLKDISPARVPPSITADGSHEDMGTDLDVNLRSKSVSVGTEMGFESLAGSAVVCSTSMPIMMPDVSPESLSAVQGTGIVSYTIGKTDELDNSNHRNQTSNDQAAFHEAFQQKDALQADKLDIYPQNGKFQKEGAKKASTPLKVDEFGRLVREGASDSDSDELHYTGRRGKRGRSWSRSRSPQDRRKRSRSPWRRKEKRSRSRSWSPKKRRSRSKSPAAFRRMSEFGGDNMRRDRGQIPDCFDFLRGRCYRGASCRYLHHDSTSDGPRRYRNKQQQYLEVPPDSRNSVAHGEIKNVSAKISVHEHDEVKSHEIQPCTDVSVSSDDAPKDGGLDKKREPGSVGDDVQPIVLNEVSQLLGPISIGMQPIISSEVCQSLVMVTGEMDQSESKVEAVAQVQETQQVQVQEDPTAHPLENENFQQPVETLQLPVDSFPTITATDVETQNSLGETSQDVHSSQANSAIQLSQVNLSVPLSPPDGHHPDQIDSSLLNHSSPVHTSRTSPTHLPMNEPDQNKLSSTQPYSDPTSISQPFPPESFTPQPLAPELHPPTSFPVGSFPFQPSQIPPPPPPPFPQGISAHHVSHPPQDYNLPPAVANFQFQSTPVDRIPPHQAPLHNHHSHFPAPPMPSWTSHPPPPSYVNEMTPGHAIQAPVYQSLQFQKNPMPPTKDFSPQPLMRTYPLEQPIHPQVVGFQPQTYTSAEEPHQPPLQKEDFRQKPLPMGLTLDQPLGGPNFIREERFTHSARIERNQFHPVLQQDYHLHPQQQLREEHRLPLPVRDDVQYIQPFQNQRFSSQFPVQGLTPSGSFAPGNMHTQPVPFQSESPAKQAQSFPGDNLPSTSTGNLFNLQQQQPSYGVQRSAPESFSVHLTATEKVDSTISRYSSSFLDSNQPSRLSIVGGSRISSSTHFNPFASTFDQPPGSSKFSSNVFRQEIGKYNSSFGLGHVPGDGSGISALGSRKMASPPDLSRHFPGSQTQLGRHTTVGDQYDPLFDSIEQSSNTFRKFDHIQEQDPTNNVVNRSIDSDIMLRLRGTHRPLDVEEKNKQKVGADAAVSKSPENDEFGETATDAEVGAVENVSPQPDDDKSWSPSNPIHLANAATGEIEIDQIQTPGKSKKSKDSRSMKLFKIALADFVKEVLKPSWRQGNMSKEAFKTIVKKTVDKVSRAMKGHQIPKSQAKINQYVESSQRKLTKLVMGYVDKYVKV</sequence>
<dbReference type="PROSITE" id="PS50103">
    <property type="entry name" value="ZF_C3H1"/>
    <property type="match status" value="1"/>
</dbReference>
<feature type="compositionally biased region" description="Pro residues" evidence="3">
    <location>
        <begin position="229"/>
        <end position="253"/>
    </location>
</feature>
<dbReference type="Proteomes" id="UP000655225">
    <property type="component" value="Unassembled WGS sequence"/>
</dbReference>
<keyword evidence="2" id="KW-0863">Zinc-finger</keyword>